<dbReference type="SUPFAM" id="SSF54427">
    <property type="entry name" value="NTF2-like"/>
    <property type="match status" value="1"/>
</dbReference>
<comment type="caution">
    <text evidence="2">The sequence shown here is derived from an EMBL/GenBank/DDBJ whole genome shotgun (WGS) entry which is preliminary data.</text>
</comment>
<dbReference type="CDD" id="cd00531">
    <property type="entry name" value="NTF2_like"/>
    <property type="match status" value="1"/>
</dbReference>
<organism evidence="2 3">
    <name type="scientific">Amycolatopsis melonis</name>
    <dbReference type="NCBI Taxonomy" id="3156488"/>
    <lineage>
        <taxon>Bacteria</taxon>
        <taxon>Bacillati</taxon>
        <taxon>Actinomycetota</taxon>
        <taxon>Actinomycetes</taxon>
        <taxon>Pseudonocardiales</taxon>
        <taxon>Pseudonocardiaceae</taxon>
        <taxon>Amycolatopsis</taxon>
    </lineage>
</organism>
<protein>
    <submittedName>
        <fullName evidence="2">Nuclear transport factor 2 family protein</fullName>
    </submittedName>
</protein>
<dbReference type="Proteomes" id="UP001440984">
    <property type="component" value="Unassembled WGS sequence"/>
</dbReference>
<dbReference type="RefSeq" id="WP_348947815.1">
    <property type="nucleotide sequence ID" value="NZ_JBDZYD010000002.1"/>
</dbReference>
<dbReference type="InterPro" id="IPR037401">
    <property type="entry name" value="SnoaL-like"/>
</dbReference>
<proteinExistence type="predicted"/>
<sequence length="136" mass="14570">MTSTTTSTTSAVAGQYLSAMAAKDFAALGSLFAEDIVWHQPGNNRFSGTLVGVPAVQEMIAAQMAFTQGTFDLVTTGAPMINGDMFAVPVHFSAKHGDSEISMDGFDVHRVSDGRIAEVWLFSDLQQGEDSFWDAE</sequence>
<evidence type="ECO:0000313" key="3">
    <source>
        <dbReference type="Proteomes" id="UP001440984"/>
    </source>
</evidence>
<evidence type="ECO:0000259" key="1">
    <source>
        <dbReference type="Pfam" id="PF12680"/>
    </source>
</evidence>
<name>A0ABV0L820_9PSEU</name>
<dbReference type="Gene3D" id="3.10.450.50">
    <property type="match status" value="1"/>
</dbReference>
<evidence type="ECO:0000313" key="2">
    <source>
        <dbReference type="EMBL" id="MEQ0558455.1"/>
    </source>
</evidence>
<dbReference type="Pfam" id="PF12680">
    <property type="entry name" value="SnoaL_2"/>
    <property type="match status" value="1"/>
</dbReference>
<dbReference type="EMBL" id="JBDZYD010000002">
    <property type="protein sequence ID" value="MEQ0558455.1"/>
    <property type="molecule type" value="Genomic_DNA"/>
</dbReference>
<feature type="domain" description="SnoaL-like" evidence="1">
    <location>
        <begin position="15"/>
        <end position="119"/>
    </location>
</feature>
<reference evidence="2 3" key="1">
    <citation type="submission" date="2024-05" db="EMBL/GenBank/DDBJ databases">
        <authorList>
            <person name="Zhao H."/>
            <person name="Xu Y."/>
            <person name="Lin S."/>
            <person name="Spain J.C."/>
            <person name="Zhou N.-Y."/>
        </authorList>
    </citation>
    <scope>NUCLEOTIDE SEQUENCE [LARGE SCALE GENOMIC DNA]</scope>
    <source>
        <strain evidence="2 3">NEAU-NG30</strain>
    </source>
</reference>
<dbReference type="InterPro" id="IPR032710">
    <property type="entry name" value="NTF2-like_dom_sf"/>
</dbReference>
<accession>A0ABV0L820</accession>
<gene>
    <name evidence="2" type="ORF">ABJI51_05195</name>
</gene>
<keyword evidence="3" id="KW-1185">Reference proteome</keyword>